<dbReference type="InterPro" id="IPR035810">
    <property type="entry name" value="PEBP_euk"/>
</dbReference>
<comment type="caution">
    <text evidence="2">The sequence shown here is derived from an EMBL/GenBank/DDBJ whole genome shotgun (WGS) entry which is preliminary data.</text>
</comment>
<dbReference type="PANTHER" id="PTHR11362:SF82">
    <property type="entry name" value="PHOSPHATIDYLETHANOLAMINE-BINDING PROTEIN 4"/>
    <property type="match status" value="1"/>
</dbReference>
<dbReference type="PROSITE" id="PS01220">
    <property type="entry name" value="PBP"/>
    <property type="match status" value="1"/>
</dbReference>
<dbReference type="PANTHER" id="PTHR11362">
    <property type="entry name" value="PHOSPHATIDYLETHANOLAMINE-BINDING PROTEIN"/>
    <property type="match status" value="1"/>
</dbReference>
<gene>
    <name evidence="2" type="ORF">WJX81_000276</name>
</gene>
<name>A0AAW1SDM8_9CHLO</name>
<comment type="similarity">
    <text evidence="1">Belongs to the phosphatidylethanolamine-binding protein family.</text>
</comment>
<dbReference type="Pfam" id="PF01161">
    <property type="entry name" value="PBP"/>
    <property type="match status" value="1"/>
</dbReference>
<dbReference type="InterPro" id="IPR001858">
    <property type="entry name" value="Phosphatidylethanolamine-bd_CS"/>
</dbReference>
<dbReference type="InterPro" id="IPR008914">
    <property type="entry name" value="PEBP"/>
</dbReference>
<reference evidence="2 3" key="1">
    <citation type="journal article" date="2024" name="Nat. Commun.">
        <title>Phylogenomics reveals the evolutionary origins of lichenization in chlorophyte algae.</title>
        <authorList>
            <person name="Puginier C."/>
            <person name="Libourel C."/>
            <person name="Otte J."/>
            <person name="Skaloud P."/>
            <person name="Haon M."/>
            <person name="Grisel S."/>
            <person name="Petersen M."/>
            <person name="Berrin J.G."/>
            <person name="Delaux P.M."/>
            <person name="Dal Grande F."/>
            <person name="Keller J."/>
        </authorList>
    </citation>
    <scope>NUCLEOTIDE SEQUENCE [LARGE SCALE GENOMIC DNA]</scope>
    <source>
        <strain evidence="2 3">SAG 245.80</strain>
    </source>
</reference>
<dbReference type="Gene3D" id="3.90.280.10">
    <property type="entry name" value="PEBP-like"/>
    <property type="match status" value="1"/>
</dbReference>
<evidence type="ECO:0000313" key="3">
    <source>
        <dbReference type="Proteomes" id="UP001445335"/>
    </source>
</evidence>
<keyword evidence="3" id="KW-1185">Reference proteome</keyword>
<dbReference type="AlphaFoldDB" id="A0AAW1SDM8"/>
<dbReference type="SUPFAM" id="SSF49777">
    <property type="entry name" value="PEBP-like"/>
    <property type="match status" value="1"/>
</dbReference>
<proteinExistence type="inferred from homology"/>
<dbReference type="Proteomes" id="UP001445335">
    <property type="component" value="Unassembled WGS sequence"/>
</dbReference>
<evidence type="ECO:0000313" key="2">
    <source>
        <dbReference type="EMBL" id="KAK9843950.1"/>
    </source>
</evidence>
<dbReference type="InterPro" id="IPR036610">
    <property type="entry name" value="PEBP-like_sf"/>
</dbReference>
<organism evidence="2 3">
    <name type="scientific">Elliptochloris bilobata</name>
    <dbReference type="NCBI Taxonomy" id="381761"/>
    <lineage>
        <taxon>Eukaryota</taxon>
        <taxon>Viridiplantae</taxon>
        <taxon>Chlorophyta</taxon>
        <taxon>core chlorophytes</taxon>
        <taxon>Trebouxiophyceae</taxon>
        <taxon>Trebouxiophyceae incertae sedis</taxon>
        <taxon>Elliptochloris clade</taxon>
        <taxon>Elliptochloris</taxon>
    </lineage>
</organism>
<accession>A0AAW1SDM8</accession>
<dbReference type="CDD" id="cd00866">
    <property type="entry name" value="PEBP_euk"/>
    <property type="match status" value="1"/>
</dbReference>
<protein>
    <submittedName>
        <fullName evidence="2">Uncharacterized protein</fullName>
    </submittedName>
</protein>
<dbReference type="EMBL" id="JALJOU010000004">
    <property type="protein sequence ID" value="KAK9843950.1"/>
    <property type="molecule type" value="Genomic_DNA"/>
</dbReference>
<sequence length="190" mass="21363">MVKNENAPFHKIHQGHPHSVISDYPDRISDECVRLTDAKVIPDVIDNVLDTVSFTAKFNGKQVTDGQHLRPSEAAEEPEIAMKGSEATFTLLMVDPDAPSPHDPKYRNWLHWMVVNIPGVDTQRGDVIVDYMGPSPLKGRHRYVLLLFKQSGRMDARAPHARQSFTVRDFARGHGLGDPVAAQFFWAEPE</sequence>
<evidence type="ECO:0000256" key="1">
    <source>
        <dbReference type="ARBA" id="ARBA00007091"/>
    </source>
</evidence>